<protein>
    <submittedName>
        <fullName evidence="1">Uncharacterized protein</fullName>
    </submittedName>
</protein>
<keyword evidence="2" id="KW-1185">Reference proteome</keyword>
<dbReference type="Proteomes" id="UP000747399">
    <property type="component" value="Unassembled WGS sequence"/>
</dbReference>
<accession>A0A8J4B396</accession>
<name>A0A8J4B396_9CHLO</name>
<dbReference type="AlphaFoldDB" id="A0A8J4B396"/>
<proteinExistence type="predicted"/>
<comment type="caution">
    <text evidence="1">The sequence shown here is derived from an EMBL/GenBank/DDBJ whole genome shotgun (WGS) entry which is preliminary data.</text>
</comment>
<organism evidence="1 2">
    <name type="scientific">Volvox africanus</name>
    <dbReference type="NCBI Taxonomy" id="51714"/>
    <lineage>
        <taxon>Eukaryota</taxon>
        <taxon>Viridiplantae</taxon>
        <taxon>Chlorophyta</taxon>
        <taxon>core chlorophytes</taxon>
        <taxon>Chlorophyceae</taxon>
        <taxon>CS clade</taxon>
        <taxon>Chlamydomonadales</taxon>
        <taxon>Volvocaceae</taxon>
        <taxon>Volvox</taxon>
    </lineage>
</organism>
<evidence type="ECO:0000313" key="2">
    <source>
        <dbReference type="Proteomes" id="UP000747399"/>
    </source>
</evidence>
<gene>
    <name evidence="1" type="ORF">Vafri_8791</name>
</gene>
<sequence>MYTRQSSRTWQAQAKLRYEMRANRLLARAIMSCCLLASLLIPALSEDHPVNSQLRLPNPNDWCITLKTPLDCDLREDCVWCEKPGSKFGKWCYSVSAAKLVPKAWGLVCDKDMDSSSNDSQLTGTCDGRPEASCVAPGCVWCTSAAVGGGCYTPDEAKLLPKAIFKCKTPTAATGLTDTERAVKPRRLASSA</sequence>
<reference evidence="1" key="1">
    <citation type="journal article" date="2021" name="Proc. Natl. Acad. Sci. U.S.A.">
        <title>Three genomes in the algal genus Volvox reveal the fate of a haploid sex-determining region after a transition to homothallism.</title>
        <authorList>
            <person name="Yamamoto K."/>
            <person name="Hamaji T."/>
            <person name="Kawai-Toyooka H."/>
            <person name="Matsuzaki R."/>
            <person name="Takahashi F."/>
            <person name="Nishimura Y."/>
            <person name="Kawachi M."/>
            <person name="Noguchi H."/>
            <person name="Minakuchi Y."/>
            <person name="Umen J.G."/>
            <person name="Toyoda A."/>
            <person name="Nozaki H."/>
        </authorList>
    </citation>
    <scope>NUCLEOTIDE SEQUENCE</scope>
    <source>
        <strain evidence="1">NIES-3780</strain>
    </source>
</reference>
<dbReference type="EMBL" id="BNCO01000014">
    <property type="protein sequence ID" value="GIL53104.1"/>
    <property type="molecule type" value="Genomic_DNA"/>
</dbReference>
<evidence type="ECO:0000313" key="1">
    <source>
        <dbReference type="EMBL" id="GIL53104.1"/>
    </source>
</evidence>